<protein>
    <recommendedName>
        <fullName evidence="4">Mu-like prophage FluMu gp41 family protein</fullName>
    </recommendedName>
</protein>
<gene>
    <name evidence="2" type="ordered locus">Bind_3170</name>
</gene>
<dbReference type="AlphaFoldDB" id="B2ICD4"/>
<dbReference type="RefSeq" id="WP_012386079.1">
    <property type="nucleotide sequence ID" value="NC_010581.1"/>
</dbReference>
<organism evidence="2 3">
    <name type="scientific">Beijerinckia indica subsp. indica (strain ATCC 9039 / DSM 1715 / NCIMB 8712)</name>
    <dbReference type="NCBI Taxonomy" id="395963"/>
    <lineage>
        <taxon>Bacteria</taxon>
        <taxon>Pseudomonadati</taxon>
        <taxon>Pseudomonadota</taxon>
        <taxon>Alphaproteobacteria</taxon>
        <taxon>Hyphomicrobiales</taxon>
        <taxon>Beijerinckiaceae</taxon>
        <taxon>Beijerinckia</taxon>
    </lineage>
</organism>
<dbReference type="eggNOG" id="ENOG5033C93">
    <property type="taxonomic scope" value="Bacteria"/>
</dbReference>
<sequence length="125" mass="14002">MAEENETIASAPRFIGGKTRVKTIRLEYPLEYNGREYREISIARLTVKDVEEFIESLKTRDVRLPIYRDEAGDLIPEEVLDALDDDDLVTLEAAARDFLPRRFQGLSESGSDPGNGATIEPTSNA</sequence>
<dbReference type="OrthoDB" id="7851346at2"/>
<reference evidence="3" key="1">
    <citation type="submission" date="2008-03" db="EMBL/GenBank/DDBJ databases">
        <title>Complete sequence of chromosome of Beijerinckia indica subsp. indica ATCC 9039.</title>
        <authorList>
            <consortium name="US DOE Joint Genome Institute"/>
            <person name="Copeland A."/>
            <person name="Lucas S."/>
            <person name="Lapidus A."/>
            <person name="Glavina del Rio T."/>
            <person name="Dalin E."/>
            <person name="Tice H."/>
            <person name="Bruce D."/>
            <person name="Goodwin L."/>
            <person name="Pitluck S."/>
            <person name="LaButti K."/>
            <person name="Schmutz J."/>
            <person name="Larimer F."/>
            <person name="Land M."/>
            <person name="Hauser L."/>
            <person name="Kyrpides N."/>
            <person name="Mikhailova N."/>
            <person name="Dunfield P.F."/>
            <person name="Dedysh S.N."/>
            <person name="Liesack W."/>
            <person name="Saw J.H."/>
            <person name="Alam M."/>
            <person name="Chen Y."/>
            <person name="Murrell J.C."/>
            <person name="Richardson P."/>
        </authorList>
    </citation>
    <scope>NUCLEOTIDE SEQUENCE [LARGE SCALE GENOMIC DNA]</scope>
    <source>
        <strain evidence="3">ATCC 9039 / DSM 1715 / NCIMB 8712</strain>
    </source>
</reference>
<dbReference type="STRING" id="395963.Bind_3170"/>
<accession>B2ICD4</accession>
<dbReference type="InterPro" id="IPR019289">
    <property type="entry name" value="Phage_tail_E/E"/>
</dbReference>
<reference evidence="2 3" key="2">
    <citation type="journal article" date="2010" name="J. Bacteriol.">
        <title>Complete genome sequence of Beijerinckia indica subsp. indica.</title>
        <authorList>
            <person name="Tamas I."/>
            <person name="Dedysh S.N."/>
            <person name="Liesack W."/>
            <person name="Stott M.B."/>
            <person name="Alam M."/>
            <person name="Murrell J.C."/>
            <person name="Dunfield P.F."/>
        </authorList>
    </citation>
    <scope>NUCLEOTIDE SEQUENCE [LARGE SCALE GENOMIC DNA]</scope>
    <source>
        <strain evidence="3">ATCC 9039 / DSM 1715 / NCIMB 8712</strain>
    </source>
</reference>
<evidence type="ECO:0008006" key="4">
    <source>
        <dbReference type="Google" id="ProtNLM"/>
    </source>
</evidence>
<dbReference type="EMBL" id="CP001016">
    <property type="protein sequence ID" value="ACB96731.1"/>
    <property type="molecule type" value="Genomic_DNA"/>
</dbReference>
<name>B2ICD4_BEII9</name>
<dbReference type="HOGENOM" id="CLU_1988263_0_0_5"/>
<proteinExistence type="predicted"/>
<dbReference type="KEGG" id="bid:Bind_3170"/>
<evidence type="ECO:0000256" key="1">
    <source>
        <dbReference type="SAM" id="MobiDB-lite"/>
    </source>
</evidence>
<evidence type="ECO:0000313" key="2">
    <source>
        <dbReference type="EMBL" id="ACB96731.1"/>
    </source>
</evidence>
<feature type="region of interest" description="Disordered" evidence="1">
    <location>
        <begin position="102"/>
        <end position="125"/>
    </location>
</feature>
<keyword evidence="3" id="KW-1185">Reference proteome</keyword>
<evidence type="ECO:0000313" key="3">
    <source>
        <dbReference type="Proteomes" id="UP000001695"/>
    </source>
</evidence>
<dbReference type="Proteomes" id="UP000001695">
    <property type="component" value="Chromosome"/>
</dbReference>
<dbReference type="Pfam" id="PF10109">
    <property type="entry name" value="Phage_TAC_7"/>
    <property type="match status" value="1"/>
</dbReference>